<evidence type="ECO:0000313" key="4">
    <source>
        <dbReference type="Proteomes" id="UP000009168"/>
    </source>
</evidence>
<dbReference type="HOGENOM" id="CLU_291446_0_0_1"/>
<dbReference type="EMBL" id="GG662485">
    <property type="protein sequence ID" value="EAS03413.2"/>
    <property type="molecule type" value="Genomic_DNA"/>
</dbReference>
<dbReference type="Proteomes" id="UP000009168">
    <property type="component" value="Unassembled WGS sequence"/>
</dbReference>
<gene>
    <name evidence="3" type="ORF">TTHERM_00732600</name>
</gene>
<feature type="region of interest" description="Disordered" evidence="2">
    <location>
        <begin position="568"/>
        <end position="596"/>
    </location>
</feature>
<evidence type="ECO:0000256" key="2">
    <source>
        <dbReference type="SAM" id="MobiDB-lite"/>
    </source>
</evidence>
<keyword evidence="4" id="KW-1185">Reference proteome</keyword>
<feature type="coiled-coil region" evidence="1">
    <location>
        <begin position="913"/>
        <end position="956"/>
    </location>
</feature>
<dbReference type="InParanoid" id="Q245F1"/>
<evidence type="ECO:0000313" key="3">
    <source>
        <dbReference type="EMBL" id="EAS03413.2"/>
    </source>
</evidence>
<reference evidence="4" key="1">
    <citation type="journal article" date="2006" name="PLoS Biol.">
        <title>Macronuclear genome sequence of the ciliate Tetrahymena thermophila, a model eukaryote.</title>
        <authorList>
            <person name="Eisen J.A."/>
            <person name="Coyne R.S."/>
            <person name="Wu M."/>
            <person name="Wu D."/>
            <person name="Thiagarajan M."/>
            <person name="Wortman J.R."/>
            <person name="Badger J.H."/>
            <person name="Ren Q."/>
            <person name="Amedeo P."/>
            <person name="Jones K.M."/>
            <person name="Tallon L.J."/>
            <person name="Delcher A.L."/>
            <person name="Salzberg S.L."/>
            <person name="Silva J.C."/>
            <person name="Haas B.J."/>
            <person name="Majoros W.H."/>
            <person name="Farzad M."/>
            <person name="Carlton J.M."/>
            <person name="Smith R.K. Jr."/>
            <person name="Garg J."/>
            <person name="Pearlman R.E."/>
            <person name="Karrer K.M."/>
            <person name="Sun L."/>
            <person name="Manning G."/>
            <person name="Elde N.C."/>
            <person name="Turkewitz A.P."/>
            <person name="Asai D.J."/>
            <person name="Wilkes D.E."/>
            <person name="Wang Y."/>
            <person name="Cai H."/>
            <person name="Collins K."/>
            <person name="Stewart B.A."/>
            <person name="Lee S.R."/>
            <person name="Wilamowska K."/>
            <person name="Weinberg Z."/>
            <person name="Ruzzo W.L."/>
            <person name="Wloga D."/>
            <person name="Gaertig J."/>
            <person name="Frankel J."/>
            <person name="Tsao C.-C."/>
            <person name="Gorovsky M.A."/>
            <person name="Keeling P.J."/>
            <person name="Waller R.F."/>
            <person name="Patron N.J."/>
            <person name="Cherry J.M."/>
            <person name="Stover N.A."/>
            <person name="Krieger C.J."/>
            <person name="del Toro C."/>
            <person name="Ryder H.F."/>
            <person name="Williamson S.C."/>
            <person name="Barbeau R.A."/>
            <person name="Hamilton E.P."/>
            <person name="Orias E."/>
        </authorList>
    </citation>
    <scope>NUCLEOTIDE SEQUENCE [LARGE SCALE GENOMIC DNA]</scope>
    <source>
        <strain evidence="4">SB210</strain>
    </source>
</reference>
<dbReference type="KEGG" id="tet:TTHERM_00732600"/>
<name>Q245F1_TETTS</name>
<feature type="compositionally biased region" description="Polar residues" evidence="2">
    <location>
        <begin position="811"/>
        <end position="823"/>
    </location>
</feature>
<keyword evidence="1" id="KW-0175">Coiled coil</keyword>
<dbReference type="GeneID" id="7847077"/>
<dbReference type="AlphaFoldDB" id="Q245F1"/>
<proteinExistence type="predicted"/>
<evidence type="ECO:0000256" key="1">
    <source>
        <dbReference type="SAM" id="Coils"/>
    </source>
</evidence>
<protein>
    <submittedName>
        <fullName evidence="3">Uncharacterized protein</fullName>
    </submittedName>
</protein>
<dbReference type="OrthoDB" id="303625at2759"/>
<feature type="compositionally biased region" description="Polar residues" evidence="2">
    <location>
        <begin position="568"/>
        <end position="588"/>
    </location>
</feature>
<organism evidence="3 4">
    <name type="scientific">Tetrahymena thermophila (strain SB210)</name>
    <dbReference type="NCBI Taxonomy" id="312017"/>
    <lineage>
        <taxon>Eukaryota</taxon>
        <taxon>Sar</taxon>
        <taxon>Alveolata</taxon>
        <taxon>Ciliophora</taxon>
        <taxon>Intramacronucleata</taxon>
        <taxon>Oligohymenophorea</taxon>
        <taxon>Hymenostomatida</taxon>
        <taxon>Tetrahymenina</taxon>
        <taxon>Tetrahymenidae</taxon>
        <taxon>Tetrahymena</taxon>
    </lineage>
</organism>
<feature type="compositionally biased region" description="Low complexity" evidence="2">
    <location>
        <begin position="833"/>
        <end position="842"/>
    </location>
</feature>
<feature type="coiled-coil region" evidence="1">
    <location>
        <begin position="986"/>
        <end position="1013"/>
    </location>
</feature>
<sequence>MQKMISDLTFLDGPVDVTHDHYKKQDVNVLKLKEMYGYQNKIRESSQLYKKKRLANTNQMNQNYLKEELQKIEHDKKLKEVIEKQLQEEIDIELDVLLERDIKDRNVELMQKKIDFINSLEEYNKIIQYQMVKQLIEVKQIQEKFCIDFYQKITEIKDYVSTIEDYNKMHNKIDELNKKASKSLTNYRKKQLQNEKNKIDEIQREYLLKITSNIDLILNSENALSSPVKQLLLFKLNEILFFLDELMKSKRNYQIFLIESFQTQSINLTNIELFSLNDSNDNDDEEDLELEDFLFIKQNNQFLANELLQSSTNKIIIDGIAIDYSQIKKNKNESEQNLGEKNQINITTAIEERIQKIQLRYQKNQLKKQKKKSLSQPPSFSNEIIDLELQNLMRFYNKLKQVEKIIANKQMMKYDEIQNILQILWQFQDILAIQISCAKNKLEKYLISLNNKVFVPQEIIRLINRQVKLLKAIPDQEQAKSYIENQKRNNTFKRYANDQGKITNFHFVLNANNLKPLLQKIDPQSFLDDEKKQQKQMQSKLKKLKEDAVKKYVKSKLNQTTTQFITNSELQSGRVSPSNSCKNSQDSGFNRDRSISQGSIYGQLQQNKIQQEIKDKQKNELKIFYLNEHFDNIQPQRSKVTNLQNKTKSVSHSQTPLKQQSQKMNISKYVNDSFDNSGLNNLICEKQKEIDISADVHYVMLSNIFSHNNELIEIEDFIEKERSKVDENQEEQQLDPKQLYNDRYSRFKLKSSSSTRPTTGKTIVAKNEVVNSQVSNQSPNYQSESEDISSKFQRVKSNNLSVSFYVNDKNQTINTSRPSSSYQRFGGGKNKRSSSGISSISNNQSSFIQNYSQLQQPRPRTSNQNIYLQSKNITPIREQFSKDIASDSKYQSIQQSQGQSLENTQIISQDSKLQQNQIEQDEYQQENQIYLDEAEKKEAEKLKRRKNLMIEILERKRPRYIFLGSSRNPIKGTPEQIQEIERNAHLVQQRQKLQVQQKERIKLQKRIQDIEKQWEVSNIETLAGPPKKYYVETSTIQHDFKDRVISKIINH</sequence>
<accession>Q245F1</accession>
<dbReference type="RefSeq" id="XP_001023658.2">
    <property type="nucleotide sequence ID" value="XM_001023658.2"/>
</dbReference>
<feature type="region of interest" description="Disordered" evidence="2">
    <location>
        <begin position="811"/>
        <end position="842"/>
    </location>
</feature>